<name>A0A1H9Q827_9ACTN</name>
<dbReference type="PANTHER" id="PTHR22642:SF2">
    <property type="entry name" value="PROTEIN LONG AFTER FAR-RED 3"/>
    <property type="match status" value="1"/>
</dbReference>
<accession>A0A1H9Q827</accession>
<dbReference type="Gene3D" id="2.30.40.10">
    <property type="entry name" value="Urease, subunit C, domain 1"/>
    <property type="match status" value="1"/>
</dbReference>
<dbReference type="InterPro" id="IPR011059">
    <property type="entry name" value="Metal-dep_hydrolase_composite"/>
</dbReference>
<dbReference type="Gene3D" id="3.20.20.140">
    <property type="entry name" value="Metal-dependent hydrolases"/>
    <property type="match status" value="1"/>
</dbReference>
<dbReference type="SUPFAM" id="SSF51338">
    <property type="entry name" value="Composite domain of metallo-dependent hydrolases"/>
    <property type="match status" value="1"/>
</dbReference>
<evidence type="ECO:0000313" key="3">
    <source>
        <dbReference type="Proteomes" id="UP000198815"/>
    </source>
</evidence>
<evidence type="ECO:0000259" key="1">
    <source>
        <dbReference type="Pfam" id="PF07969"/>
    </source>
</evidence>
<reference evidence="2 3" key="1">
    <citation type="submission" date="2016-10" db="EMBL/GenBank/DDBJ databases">
        <authorList>
            <person name="de Groot N.N."/>
        </authorList>
    </citation>
    <scope>NUCLEOTIDE SEQUENCE [LARGE SCALE GENOMIC DNA]</scope>
    <source>
        <strain evidence="2 3">DSM 16859</strain>
    </source>
</reference>
<dbReference type="OrthoDB" id="3238066at2"/>
<dbReference type="SUPFAM" id="SSF51556">
    <property type="entry name" value="Metallo-dependent hydrolases"/>
    <property type="match status" value="1"/>
</dbReference>
<gene>
    <name evidence="2" type="ORF">SAMN05443377_102159</name>
</gene>
<dbReference type="RefSeq" id="WP_091967148.1">
    <property type="nucleotide sequence ID" value="NZ_FOGZ01000002.1"/>
</dbReference>
<dbReference type="Pfam" id="PF07969">
    <property type="entry name" value="Amidohydro_3"/>
    <property type="match status" value="1"/>
</dbReference>
<feature type="domain" description="Amidohydrolase 3" evidence="1">
    <location>
        <begin position="44"/>
        <end position="492"/>
    </location>
</feature>
<dbReference type="AlphaFoldDB" id="A0A1H9Q827"/>
<dbReference type="Gene3D" id="3.10.310.70">
    <property type="match status" value="1"/>
</dbReference>
<proteinExistence type="predicted"/>
<dbReference type="STRING" id="64702.SAMN05443377_102159"/>
<dbReference type="GO" id="GO:0016810">
    <property type="term" value="F:hydrolase activity, acting on carbon-nitrogen (but not peptide) bonds"/>
    <property type="evidence" value="ECO:0007669"/>
    <property type="project" value="InterPro"/>
</dbReference>
<sequence>MRFRRARMLDLVSGRASEPHDVLVSGSRLYRSDAVPGSSAGDDEVIDLQGRFILPGLWDAHVHTDLWAQASHRIDLSGADSSTRALDALTRNARLSSREPVVALSAPLERWPSPLDGSRLDALFPERAVIVCSRDLHSVWANGMALLLAGLAADPNTRPAARLAREQDAFTLERHFLRPSQAELDEWCAQSAAEAARKGIVGIVDMQDGPARLATWRRRIAAGCTFVRICLSCWPDTLDEAIDSGMTTGARLDDRGWLLGGPLKIIADGSLSSGTAWSSTPYSDPAPGIDAHGLSLIGRPELSGLMSRAEVHGLQVAVHAIGDAAVSQALDCFAESGARGSIEHAILARADDLARMASLGVRASVQPAHLLQDRALLERRWPTRCGDAFPLRSCLDAGVELRFGSDAPVVDLDPWQAISAAVLRAEPGAPSWHCEQSLTVGEAMRASTGGAAQLVPGGSADLMVLDDDPLQVDPSALGSTEVYLTMATGKVTWWADAA</sequence>
<dbReference type="PANTHER" id="PTHR22642">
    <property type="entry name" value="IMIDAZOLONEPROPIONASE"/>
    <property type="match status" value="1"/>
</dbReference>
<organism evidence="2 3">
    <name type="scientific">Propionibacterium cyclohexanicum</name>
    <dbReference type="NCBI Taxonomy" id="64702"/>
    <lineage>
        <taxon>Bacteria</taxon>
        <taxon>Bacillati</taxon>
        <taxon>Actinomycetota</taxon>
        <taxon>Actinomycetes</taxon>
        <taxon>Propionibacteriales</taxon>
        <taxon>Propionibacteriaceae</taxon>
        <taxon>Propionibacterium</taxon>
    </lineage>
</organism>
<dbReference type="InterPro" id="IPR013108">
    <property type="entry name" value="Amidohydro_3"/>
</dbReference>
<dbReference type="EMBL" id="FOGZ01000002">
    <property type="protein sequence ID" value="SER56049.1"/>
    <property type="molecule type" value="Genomic_DNA"/>
</dbReference>
<dbReference type="Proteomes" id="UP000198815">
    <property type="component" value="Unassembled WGS sequence"/>
</dbReference>
<keyword evidence="3" id="KW-1185">Reference proteome</keyword>
<dbReference type="InterPro" id="IPR032466">
    <property type="entry name" value="Metal_Hydrolase"/>
</dbReference>
<evidence type="ECO:0000313" key="2">
    <source>
        <dbReference type="EMBL" id="SER56049.1"/>
    </source>
</evidence>
<protein>
    <recommendedName>
        <fullName evidence="1">Amidohydrolase 3 domain-containing protein</fullName>
    </recommendedName>
</protein>